<dbReference type="RefSeq" id="XP_020075685.1">
    <property type="nucleotide sequence ID" value="XM_020221514.1"/>
</dbReference>
<reference evidence="13" key="1">
    <citation type="submission" date="2016-05" db="EMBL/GenBank/DDBJ databases">
        <title>Comparative genomics of biotechnologically important yeasts.</title>
        <authorList>
            <consortium name="DOE Joint Genome Institute"/>
            <person name="Riley R."/>
            <person name="Haridas S."/>
            <person name="Wolfe K.H."/>
            <person name="Lopes M.R."/>
            <person name="Hittinger C.T."/>
            <person name="Goker M."/>
            <person name="Salamov A."/>
            <person name="Wisecaver J."/>
            <person name="Long T.M."/>
            <person name="Aerts A.L."/>
            <person name="Barry K."/>
            <person name="Choi C."/>
            <person name="Clum A."/>
            <person name="Coughlan A.Y."/>
            <person name="Deshpande S."/>
            <person name="Douglass A.P."/>
            <person name="Hanson S.J."/>
            <person name="Klenk H.-P."/>
            <person name="Labutti K."/>
            <person name="Lapidus A."/>
            <person name="Lindquist E."/>
            <person name="Lipzen A."/>
            <person name="Meier-Kolthoff J.P."/>
            <person name="Ohm R.A."/>
            <person name="Otillar R.P."/>
            <person name="Pangilinan J."/>
            <person name="Peng Y."/>
            <person name="Rokas A."/>
            <person name="Rosa C.A."/>
            <person name="Scheuner C."/>
            <person name="Sibirny A.A."/>
            <person name="Slot J.C."/>
            <person name="Stielow J.B."/>
            <person name="Sun H."/>
            <person name="Kurtzman C.P."/>
            <person name="Blackwell M."/>
            <person name="Grigoriev I.V."/>
            <person name="Jeffries T.W."/>
        </authorList>
    </citation>
    <scope>NUCLEOTIDE SEQUENCE [LARGE SCALE GENOMIC DNA]</scope>
    <source>
        <strain evidence="13">NRRL Y-1933</strain>
    </source>
</reference>
<keyword evidence="3" id="KW-0833">Ubl conjugation pathway</keyword>
<feature type="region of interest" description="Disordered" evidence="9">
    <location>
        <begin position="30"/>
        <end position="65"/>
    </location>
</feature>
<feature type="compositionally biased region" description="Polar residues" evidence="9">
    <location>
        <begin position="47"/>
        <end position="58"/>
    </location>
</feature>
<evidence type="ECO:0000256" key="5">
    <source>
        <dbReference type="ARBA" id="ARBA00022989"/>
    </source>
</evidence>
<evidence type="ECO:0000313" key="12">
    <source>
        <dbReference type="EMBL" id="ODV66618.1"/>
    </source>
</evidence>
<dbReference type="InterPro" id="IPR003892">
    <property type="entry name" value="CUE"/>
</dbReference>
<evidence type="ECO:0000256" key="1">
    <source>
        <dbReference type="ARBA" id="ARBA00004389"/>
    </source>
</evidence>
<feature type="domain" description="CUE" evidence="11">
    <location>
        <begin position="65"/>
        <end position="108"/>
    </location>
</feature>
<keyword evidence="6 10" id="KW-0472">Membrane</keyword>
<comment type="similarity">
    <text evidence="7">Belongs to the CUE1 family.</text>
</comment>
<evidence type="ECO:0000313" key="13">
    <source>
        <dbReference type="Proteomes" id="UP000095085"/>
    </source>
</evidence>
<feature type="transmembrane region" description="Helical" evidence="10">
    <location>
        <begin position="6"/>
        <end position="23"/>
    </location>
</feature>
<dbReference type="SMART" id="SM00546">
    <property type="entry name" value="CUE"/>
    <property type="match status" value="1"/>
</dbReference>
<dbReference type="CDD" id="cd14424">
    <property type="entry name" value="CUE_Cue1p_like"/>
    <property type="match status" value="1"/>
</dbReference>
<proteinExistence type="inferred from homology"/>
<feature type="compositionally biased region" description="Low complexity" evidence="9">
    <location>
        <begin position="34"/>
        <end position="46"/>
    </location>
</feature>
<keyword evidence="13" id="KW-1185">Reference proteome</keyword>
<keyword evidence="5 10" id="KW-1133">Transmembrane helix</keyword>
<gene>
    <name evidence="12" type="ORF">HYPBUDRAFT_153373</name>
</gene>
<keyword evidence="4" id="KW-0256">Endoplasmic reticulum</keyword>
<evidence type="ECO:0000256" key="7">
    <source>
        <dbReference type="ARBA" id="ARBA00061383"/>
    </source>
</evidence>
<organism evidence="12 13">
    <name type="scientific">Hyphopichia burtonii NRRL Y-1933</name>
    <dbReference type="NCBI Taxonomy" id="984485"/>
    <lineage>
        <taxon>Eukaryota</taxon>
        <taxon>Fungi</taxon>
        <taxon>Dikarya</taxon>
        <taxon>Ascomycota</taxon>
        <taxon>Saccharomycotina</taxon>
        <taxon>Pichiomycetes</taxon>
        <taxon>Debaryomycetaceae</taxon>
        <taxon>Hyphopichia</taxon>
    </lineage>
</organism>
<evidence type="ECO:0000259" key="11">
    <source>
        <dbReference type="PROSITE" id="PS51140"/>
    </source>
</evidence>
<accession>A0A1E4RH83</accession>
<evidence type="ECO:0000256" key="4">
    <source>
        <dbReference type="ARBA" id="ARBA00022824"/>
    </source>
</evidence>
<feature type="compositionally biased region" description="Basic and acidic residues" evidence="9">
    <location>
        <begin position="164"/>
        <end position="173"/>
    </location>
</feature>
<dbReference type="Gene3D" id="1.10.8.10">
    <property type="entry name" value="DNA helicase RuvA subunit, C-terminal domain"/>
    <property type="match status" value="1"/>
</dbReference>
<dbReference type="OrthoDB" id="3824970at2759"/>
<dbReference type="PROSITE" id="PS51140">
    <property type="entry name" value="CUE"/>
    <property type="match status" value="1"/>
</dbReference>
<dbReference type="EMBL" id="KV454542">
    <property type="protein sequence ID" value="ODV66618.1"/>
    <property type="molecule type" value="Genomic_DNA"/>
</dbReference>
<dbReference type="GeneID" id="30996063"/>
<comment type="subcellular location">
    <subcellularLocation>
        <location evidence="1">Endoplasmic reticulum membrane</location>
        <topology evidence="1">Single-pass membrane protein</topology>
    </subcellularLocation>
</comment>
<protein>
    <recommendedName>
        <fullName evidence="8">Coupling of ubiquitin conjugation to ER degradation protein 1</fullName>
    </recommendedName>
</protein>
<evidence type="ECO:0000256" key="2">
    <source>
        <dbReference type="ARBA" id="ARBA00022692"/>
    </source>
</evidence>
<dbReference type="GO" id="GO:0005789">
    <property type="term" value="C:endoplasmic reticulum membrane"/>
    <property type="evidence" value="ECO:0007669"/>
    <property type="project" value="UniProtKB-SubCell"/>
</dbReference>
<dbReference type="Proteomes" id="UP000095085">
    <property type="component" value="Unassembled WGS sequence"/>
</dbReference>
<dbReference type="STRING" id="984485.A0A1E4RH83"/>
<evidence type="ECO:0000256" key="3">
    <source>
        <dbReference type="ARBA" id="ARBA00022786"/>
    </source>
</evidence>
<evidence type="ECO:0000256" key="8">
    <source>
        <dbReference type="ARBA" id="ARBA00072899"/>
    </source>
</evidence>
<evidence type="ECO:0000256" key="6">
    <source>
        <dbReference type="ARBA" id="ARBA00023136"/>
    </source>
</evidence>
<name>A0A1E4RH83_9ASCO</name>
<feature type="region of interest" description="Disordered" evidence="9">
    <location>
        <begin position="150"/>
        <end position="173"/>
    </location>
</feature>
<dbReference type="FunFam" id="1.10.8.10:FF:000050">
    <property type="entry name" value="Related to AMFR protein"/>
    <property type="match status" value="1"/>
</dbReference>
<dbReference type="AlphaFoldDB" id="A0A1E4RH83"/>
<dbReference type="Pfam" id="PF02845">
    <property type="entry name" value="CUE"/>
    <property type="match status" value="1"/>
</dbReference>
<evidence type="ECO:0000256" key="9">
    <source>
        <dbReference type="SAM" id="MobiDB-lite"/>
    </source>
</evidence>
<sequence length="196" mass="22024">MEHSTVIFVLTLLIAFVFLRWLITPIPPSLPFETTSNESTASSSGTRNPENGGSTATNRRNRREVSDSMIEVVQAIAPQLTPQQIRYDLQRTGSVEVTIENFMETGTLPFPPGESPNVHLDEDLEGHNHAPTSTADPNLIAKYHLESKVNEDVEDSQNKGKWASSKEERSDILSRRREEMILKARKRLASQLQNEI</sequence>
<keyword evidence="2 10" id="KW-0812">Transmembrane</keyword>
<dbReference type="GO" id="GO:0043130">
    <property type="term" value="F:ubiquitin binding"/>
    <property type="evidence" value="ECO:0007669"/>
    <property type="project" value="InterPro"/>
</dbReference>
<evidence type="ECO:0000256" key="10">
    <source>
        <dbReference type="SAM" id="Phobius"/>
    </source>
</evidence>